<feature type="transmembrane region" description="Helical" evidence="2">
    <location>
        <begin position="20"/>
        <end position="42"/>
    </location>
</feature>
<evidence type="ECO:0000313" key="4">
    <source>
        <dbReference type="Proteomes" id="UP000261931"/>
    </source>
</evidence>
<gene>
    <name evidence="3" type="ORF">DY262_00450</name>
</gene>
<organism evidence="3 4">
    <name type="scientific">Hydrogenophaga borbori</name>
    <dbReference type="NCBI Taxonomy" id="2294117"/>
    <lineage>
        <taxon>Bacteria</taxon>
        <taxon>Pseudomonadati</taxon>
        <taxon>Pseudomonadota</taxon>
        <taxon>Betaproteobacteria</taxon>
        <taxon>Burkholderiales</taxon>
        <taxon>Comamonadaceae</taxon>
        <taxon>Hydrogenophaga</taxon>
    </lineage>
</organism>
<dbReference type="RefSeq" id="WP_116957052.1">
    <property type="nucleotide sequence ID" value="NZ_QVLS01000001.1"/>
</dbReference>
<reference evidence="3 4" key="1">
    <citation type="submission" date="2018-08" db="EMBL/GenBank/DDBJ databases">
        <title>Hydrogenophaga sp. LA-38 isolated from sludge.</title>
        <authorList>
            <person name="Im W.-T."/>
        </authorList>
    </citation>
    <scope>NUCLEOTIDE SEQUENCE [LARGE SCALE GENOMIC DNA]</scope>
    <source>
        <strain evidence="3 4">LA-38</strain>
    </source>
</reference>
<evidence type="ECO:0000256" key="2">
    <source>
        <dbReference type="SAM" id="Phobius"/>
    </source>
</evidence>
<keyword evidence="2" id="KW-1133">Transmembrane helix</keyword>
<dbReference type="EMBL" id="QVLS01000001">
    <property type="protein sequence ID" value="RFP82343.1"/>
    <property type="molecule type" value="Genomic_DNA"/>
</dbReference>
<protein>
    <submittedName>
        <fullName evidence="3">Nitrogen fixation protein FixH</fullName>
    </submittedName>
</protein>
<dbReference type="AlphaFoldDB" id="A0A372ENZ2"/>
<proteinExistence type="predicted"/>
<keyword evidence="4" id="KW-1185">Reference proteome</keyword>
<keyword evidence="2" id="KW-0812">Transmembrane</keyword>
<evidence type="ECO:0000313" key="3">
    <source>
        <dbReference type="EMBL" id="RFP82343.1"/>
    </source>
</evidence>
<evidence type="ECO:0000256" key="1">
    <source>
        <dbReference type="SAM" id="MobiDB-lite"/>
    </source>
</evidence>
<name>A0A372ENZ2_9BURK</name>
<comment type="caution">
    <text evidence="3">The sequence shown here is derived from an EMBL/GenBank/DDBJ whole genome shotgun (WGS) entry which is preliminary data.</text>
</comment>
<sequence length="96" mass="10166">MNPDPMSTDAPEPWWRVGPMWLVVGGPLVVVVAAIGTAVIAIEGADPVLDKAAYQATLEQARRLQGAQRDEALIGLQPAHQARNHAASPVVREGGH</sequence>
<dbReference type="Proteomes" id="UP000261931">
    <property type="component" value="Unassembled WGS sequence"/>
</dbReference>
<keyword evidence="2" id="KW-0472">Membrane</keyword>
<feature type="region of interest" description="Disordered" evidence="1">
    <location>
        <begin position="75"/>
        <end position="96"/>
    </location>
</feature>
<accession>A0A372ENZ2</accession>